<name>A0A921KBM5_SPOPS</name>
<dbReference type="Proteomes" id="UP000698173">
    <property type="component" value="Unassembled WGS sequence"/>
</dbReference>
<evidence type="ECO:0000256" key="11">
    <source>
        <dbReference type="ARBA" id="ARBA00023014"/>
    </source>
</evidence>
<dbReference type="InterPro" id="IPR017896">
    <property type="entry name" value="4Fe4S_Fe-S-bd"/>
</dbReference>
<comment type="cofactor">
    <cofactor evidence="1">
        <name>[3Fe-4S] cluster</name>
        <dbReference type="ChEBI" id="CHEBI:21137"/>
    </cofactor>
</comment>
<dbReference type="Pfam" id="PF13183">
    <property type="entry name" value="Fer4_8"/>
    <property type="match status" value="1"/>
</dbReference>
<keyword evidence="12" id="KW-0003">3Fe-4S</keyword>
<reference evidence="16" key="1">
    <citation type="journal article" date="2021" name="PeerJ">
        <title>Extensive microbial diversity within the chicken gut microbiome revealed by metagenomics and culture.</title>
        <authorList>
            <person name="Gilroy R."/>
            <person name="Ravi A."/>
            <person name="Getino M."/>
            <person name="Pursley I."/>
            <person name="Horton D.L."/>
            <person name="Alikhan N.F."/>
            <person name="Baker D."/>
            <person name="Gharbi K."/>
            <person name="Hall N."/>
            <person name="Watson M."/>
            <person name="Adriaenssens E.M."/>
            <person name="Foster-Nyarko E."/>
            <person name="Jarju S."/>
            <person name="Secka A."/>
            <person name="Antonio M."/>
            <person name="Oren A."/>
            <person name="Chaudhuri R.R."/>
            <person name="La Ragione R."/>
            <person name="Hildebrand F."/>
            <person name="Pallen M.J."/>
        </authorList>
    </citation>
    <scope>NUCLEOTIDE SEQUENCE</scope>
    <source>
        <strain evidence="16">CHK171-7178</strain>
    </source>
</reference>
<sequence length="268" mass="30116">MSENSTAVQERNQQTTQKTVSFEILRQDTADSKPYWESFKIEYRPNMNVISALMEIRRNPVNAEGKKTTPVNWEMSCLEEVCGACSMVINGRPRQSCTALVDQFTQPIKLEPMKTFPVVRDLIVDREFMFDSLKKIKAWVPIDGTYDLGEGPRMPERKRQWAYELSKCMTCGVCLEACPNVNDNTNFMGPALLSQVRLFNSHPTGAMNKDERLATLMTDGGIGECGNSQNCVVACPKGIPLTTSIAAMNRATNVQMFKNFFGSDHMVD</sequence>
<evidence type="ECO:0000256" key="5">
    <source>
        <dbReference type="ARBA" id="ARBA00022485"/>
    </source>
</evidence>
<dbReference type="PROSITE" id="PS00198">
    <property type="entry name" value="4FE4S_FER_1"/>
    <property type="match status" value="1"/>
</dbReference>
<evidence type="ECO:0000256" key="12">
    <source>
        <dbReference type="ARBA" id="ARBA00023291"/>
    </source>
</evidence>
<keyword evidence="10" id="KW-0408">Iron</keyword>
<dbReference type="EC" id="1.3.5.1" evidence="4"/>
<dbReference type="InterPro" id="IPR025192">
    <property type="entry name" value="Succ_DH/fum_Rdtase_N"/>
</dbReference>
<dbReference type="GO" id="GO:0009055">
    <property type="term" value="F:electron transfer activity"/>
    <property type="evidence" value="ECO:0007669"/>
    <property type="project" value="InterPro"/>
</dbReference>
<protein>
    <recommendedName>
        <fullName evidence="4">succinate dehydrogenase</fullName>
        <ecNumber evidence="4">1.3.5.1</ecNumber>
    </recommendedName>
</protein>
<feature type="domain" description="4Fe-4S ferredoxin-type" evidence="15">
    <location>
        <begin position="159"/>
        <end position="190"/>
    </location>
</feature>
<dbReference type="Gene3D" id="3.10.20.30">
    <property type="match status" value="1"/>
</dbReference>
<dbReference type="NCBIfam" id="NF006391">
    <property type="entry name" value="PRK08640.1"/>
    <property type="match status" value="1"/>
</dbReference>
<dbReference type="PROSITE" id="PS51379">
    <property type="entry name" value="4FE4S_FER_2"/>
    <property type="match status" value="1"/>
</dbReference>
<dbReference type="EMBL" id="DYWT01000058">
    <property type="protein sequence ID" value="HJF30835.1"/>
    <property type="molecule type" value="Genomic_DNA"/>
</dbReference>
<evidence type="ECO:0000259" key="15">
    <source>
        <dbReference type="PROSITE" id="PS51379"/>
    </source>
</evidence>
<evidence type="ECO:0000313" key="17">
    <source>
        <dbReference type="Proteomes" id="UP000698173"/>
    </source>
</evidence>
<comment type="caution">
    <text evidence="16">The sequence shown here is derived from an EMBL/GenBank/DDBJ whole genome shotgun (WGS) entry which is preliminary data.</text>
</comment>
<evidence type="ECO:0000256" key="9">
    <source>
        <dbReference type="ARBA" id="ARBA00023002"/>
    </source>
</evidence>
<dbReference type="GO" id="GO:0006099">
    <property type="term" value="P:tricarboxylic acid cycle"/>
    <property type="evidence" value="ECO:0007669"/>
    <property type="project" value="UniProtKB-KW"/>
</dbReference>
<proteinExistence type="inferred from homology"/>
<keyword evidence="5" id="KW-0004">4Fe-4S</keyword>
<dbReference type="FunFam" id="1.10.1060.10:FF:000005">
    <property type="entry name" value="Succinate dehydrogenase iron-sulfur subunit"/>
    <property type="match status" value="1"/>
</dbReference>
<evidence type="ECO:0000256" key="1">
    <source>
        <dbReference type="ARBA" id="ARBA00001927"/>
    </source>
</evidence>
<dbReference type="InterPro" id="IPR036010">
    <property type="entry name" value="2Fe-2S_ferredoxin-like_sf"/>
</dbReference>
<dbReference type="AlphaFoldDB" id="A0A921KBM5"/>
<keyword evidence="8" id="KW-0479">Metal-binding</keyword>
<dbReference type="Pfam" id="PF13085">
    <property type="entry name" value="Fer2_3"/>
    <property type="match status" value="1"/>
</dbReference>
<evidence type="ECO:0000256" key="8">
    <source>
        <dbReference type="ARBA" id="ARBA00022723"/>
    </source>
</evidence>
<dbReference type="GO" id="GO:0008177">
    <property type="term" value="F:succinate dehydrogenase (quinone) activity"/>
    <property type="evidence" value="ECO:0007669"/>
    <property type="project" value="UniProtKB-EC"/>
</dbReference>
<reference evidence="16" key="2">
    <citation type="submission" date="2021-09" db="EMBL/GenBank/DDBJ databases">
        <authorList>
            <person name="Gilroy R."/>
        </authorList>
    </citation>
    <scope>NUCLEOTIDE SEQUENCE</scope>
    <source>
        <strain evidence="16">CHK171-7178</strain>
    </source>
</reference>
<dbReference type="PANTHER" id="PTHR11921">
    <property type="entry name" value="SUCCINATE DEHYDROGENASE IRON-SULFUR PROTEIN"/>
    <property type="match status" value="1"/>
</dbReference>
<dbReference type="GO" id="GO:0051538">
    <property type="term" value="F:3 iron, 4 sulfur cluster binding"/>
    <property type="evidence" value="ECO:0007669"/>
    <property type="project" value="UniProtKB-KW"/>
</dbReference>
<dbReference type="InterPro" id="IPR050573">
    <property type="entry name" value="SDH/FRD_Iron-Sulfur"/>
</dbReference>
<evidence type="ECO:0000256" key="6">
    <source>
        <dbReference type="ARBA" id="ARBA00022532"/>
    </source>
</evidence>
<evidence type="ECO:0000256" key="14">
    <source>
        <dbReference type="SAM" id="MobiDB-lite"/>
    </source>
</evidence>
<feature type="region of interest" description="Disordered" evidence="14">
    <location>
        <begin position="1"/>
        <end position="20"/>
    </location>
</feature>
<dbReference type="SUPFAM" id="SSF46548">
    <property type="entry name" value="alpha-helical ferredoxin"/>
    <property type="match status" value="1"/>
</dbReference>
<keyword evidence="7" id="KW-0001">2Fe-2S</keyword>
<dbReference type="GO" id="GO:0022904">
    <property type="term" value="P:respiratory electron transport chain"/>
    <property type="evidence" value="ECO:0007669"/>
    <property type="project" value="TreeGrafter"/>
</dbReference>
<dbReference type="InterPro" id="IPR017900">
    <property type="entry name" value="4Fe4S_Fe_S_CS"/>
</dbReference>
<dbReference type="GO" id="GO:0051539">
    <property type="term" value="F:4 iron, 4 sulfur cluster binding"/>
    <property type="evidence" value="ECO:0007669"/>
    <property type="project" value="UniProtKB-KW"/>
</dbReference>
<comment type="cofactor">
    <cofactor evidence="2">
        <name>[4Fe-4S] cluster</name>
        <dbReference type="ChEBI" id="CHEBI:49883"/>
    </cofactor>
</comment>
<organism evidence="16 17">
    <name type="scientific">Sporosarcina psychrophila</name>
    <name type="common">Bacillus psychrophilus</name>
    <dbReference type="NCBI Taxonomy" id="1476"/>
    <lineage>
        <taxon>Bacteria</taxon>
        <taxon>Bacillati</taxon>
        <taxon>Bacillota</taxon>
        <taxon>Bacilli</taxon>
        <taxon>Bacillales</taxon>
        <taxon>Caryophanaceae</taxon>
        <taxon>Sporosarcina</taxon>
    </lineage>
</organism>
<keyword evidence="9" id="KW-0560">Oxidoreductase</keyword>
<comment type="similarity">
    <text evidence="3">Belongs to the succinate dehydrogenase/fumarate reductase iron-sulfur protein family.</text>
</comment>
<dbReference type="InterPro" id="IPR009051">
    <property type="entry name" value="Helical_ferredxn"/>
</dbReference>
<keyword evidence="11" id="KW-0411">Iron-sulfur</keyword>
<evidence type="ECO:0000313" key="16">
    <source>
        <dbReference type="EMBL" id="HJF30835.1"/>
    </source>
</evidence>
<evidence type="ECO:0000256" key="2">
    <source>
        <dbReference type="ARBA" id="ARBA00001966"/>
    </source>
</evidence>
<evidence type="ECO:0000256" key="13">
    <source>
        <dbReference type="ARBA" id="ARBA00034078"/>
    </source>
</evidence>
<accession>A0A921KBM5</accession>
<dbReference type="InterPro" id="IPR012675">
    <property type="entry name" value="Beta-grasp_dom_sf"/>
</dbReference>
<evidence type="ECO:0000256" key="3">
    <source>
        <dbReference type="ARBA" id="ARBA00009433"/>
    </source>
</evidence>
<gene>
    <name evidence="16" type="primary">sdhB</name>
    <name evidence="16" type="ORF">K8V56_03520</name>
</gene>
<dbReference type="Gene3D" id="1.10.1060.10">
    <property type="entry name" value="Alpha-helical ferredoxin"/>
    <property type="match status" value="1"/>
</dbReference>
<comment type="cofactor">
    <cofactor evidence="13">
        <name>[2Fe-2S] cluster</name>
        <dbReference type="ChEBI" id="CHEBI:190135"/>
    </cofactor>
</comment>
<evidence type="ECO:0000256" key="7">
    <source>
        <dbReference type="ARBA" id="ARBA00022714"/>
    </source>
</evidence>
<dbReference type="FunFam" id="3.10.20.30:FF:000018">
    <property type="entry name" value="Succinate dehydrogenase iron-sulfur subunit"/>
    <property type="match status" value="1"/>
</dbReference>
<dbReference type="GO" id="GO:0051537">
    <property type="term" value="F:2 iron, 2 sulfur cluster binding"/>
    <property type="evidence" value="ECO:0007669"/>
    <property type="project" value="UniProtKB-KW"/>
</dbReference>
<dbReference type="InterPro" id="IPR004489">
    <property type="entry name" value="Succ_DH/fum_Rdtase_Fe-S"/>
</dbReference>
<evidence type="ECO:0000256" key="10">
    <source>
        <dbReference type="ARBA" id="ARBA00023004"/>
    </source>
</evidence>
<keyword evidence="6" id="KW-0816">Tricarboxylic acid cycle</keyword>
<dbReference type="GO" id="GO:0046872">
    <property type="term" value="F:metal ion binding"/>
    <property type="evidence" value="ECO:0007669"/>
    <property type="project" value="UniProtKB-KW"/>
</dbReference>
<evidence type="ECO:0000256" key="4">
    <source>
        <dbReference type="ARBA" id="ARBA00012792"/>
    </source>
</evidence>
<dbReference type="PANTHER" id="PTHR11921:SF29">
    <property type="entry name" value="SUCCINATE DEHYDROGENASE [UBIQUINONE] IRON-SULFUR SUBUNIT, MITOCHONDRIAL"/>
    <property type="match status" value="1"/>
</dbReference>
<dbReference type="SUPFAM" id="SSF54292">
    <property type="entry name" value="2Fe-2S ferredoxin-like"/>
    <property type="match status" value="1"/>
</dbReference>
<dbReference type="NCBIfam" id="TIGR00384">
    <property type="entry name" value="dhsB"/>
    <property type="match status" value="1"/>
</dbReference>